<dbReference type="Proteomes" id="UP000000702">
    <property type="component" value="Unassembled WGS sequence"/>
</dbReference>
<sequence length="149" mass="16572">MGESDHPDEERMHQLFKEEVQKCADEVVEALEIFAQDDPQSEGARDGKRDDFSKTASDIMGKCGAIIGGLQWGEEEGAVGEEAIGRTKKCLEEIQRLLEDFCRLASEEYGNRGKEVSAVVHEIIKKIGENLSRAKKNKRLRCCGRTGDG</sequence>
<dbReference type="EMBL" id="CAEQ01002620">
    <property type="protein sequence ID" value="CCD17186.1"/>
    <property type="molecule type" value="Genomic_DNA"/>
</dbReference>
<evidence type="ECO:0000313" key="2">
    <source>
        <dbReference type="EMBL" id="CCD17186.1"/>
    </source>
</evidence>
<evidence type="ECO:0000313" key="3">
    <source>
        <dbReference type="Proteomes" id="UP000000702"/>
    </source>
</evidence>
<reference evidence="3" key="1">
    <citation type="submission" date="2011-07" db="EMBL/GenBank/DDBJ databases">
        <title>Divergent evolution of antigenic variation in African trypanosomes.</title>
        <authorList>
            <person name="Jackson A.P."/>
            <person name="Berry A."/>
            <person name="Allison H.C."/>
            <person name="Burton P."/>
            <person name="Anderson J."/>
            <person name="Aslett M."/>
            <person name="Brown R."/>
            <person name="Corton N."/>
            <person name="Harris D."/>
            <person name="Hauser H."/>
            <person name="Gamble J."/>
            <person name="Gilderthorp R."/>
            <person name="McQuillan J."/>
            <person name="Quail M.A."/>
            <person name="Sanders M."/>
            <person name="Van Tonder A."/>
            <person name="Ginger M.L."/>
            <person name="Donelson J.E."/>
            <person name="Field M.C."/>
            <person name="Barry J.D."/>
            <person name="Berriman M."/>
            <person name="Hertz-Fowler C."/>
        </authorList>
    </citation>
    <scope>NUCLEOTIDE SEQUENCE [LARGE SCALE GENOMIC DNA]</scope>
    <source>
        <strain evidence="3">IL3000</strain>
    </source>
</reference>
<organism evidence="2 3">
    <name type="scientific">Trypanosoma congolense (strain IL3000)</name>
    <dbReference type="NCBI Taxonomy" id="1068625"/>
    <lineage>
        <taxon>Eukaryota</taxon>
        <taxon>Discoba</taxon>
        <taxon>Euglenozoa</taxon>
        <taxon>Kinetoplastea</taxon>
        <taxon>Metakinetoplastina</taxon>
        <taxon>Trypanosomatida</taxon>
        <taxon>Trypanosomatidae</taxon>
        <taxon>Trypanosoma</taxon>
        <taxon>Nannomonas</taxon>
    </lineage>
</organism>
<gene>
    <name evidence="2" type="ORF">TCIL3000_0_02280</name>
</gene>
<dbReference type="AlphaFoldDB" id="F9WIN8"/>
<comment type="caution">
    <text evidence="2">The sequence shown here is derived from an EMBL/GenBank/DDBJ whole genome shotgun (WGS) entry which is preliminary data.</text>
</comment>
<evidence type="ECO:0000256" key="1">
    <source>
        <dbReference type="SAM" id="MobiDB-lite"/>
    </source>
</evidence>
<reference evidence="2 3" key="2">
    <citation type="journal article" date="2012" name="Proc. Natl. Acad. Sci. U.S.A.">
        <title>Antigenic diversity is generated by distinct evolutionary mechanisms in African trypanosome species.</title>
        <authorList>
            <person name="Jackson A.P."/>
            <person name="Berry A."/>
            <person name="Aslett M."/>
            <person name="Allison H.C."/>
            <person name="Burton P."/>
            <person name="Vavrova-Anderson J."/>
            <person name="Brown R."/>
            <person name="Browne H."/>
            <person name="Corton N."/>
            <person name="Hauser H."/>
            <person name="Gamble J."/>
            <person name="Gilderthorp R."/>
            <person name="Marcello L."/>
            <person name="McQuillan J."/>
            <person name="Otto T.D."/>
            <person name="Quail M.A."/>
            <person name="Sanders M.J."/>
            <person name="van Tonder A."/>
            <person name="Ginger M.L."/>
            <person name="Field M.C."/>
            <person name="Barry J.D."/>
            <person name="Hertz-Fowler C."/>
            <person name="Berriman M."/>
        </authorList>
    </citation>
    <scope>NUCLEOTIDE SEQUENCE [LARGE SCALE GENOMIC DNA]</scope>
    <source>
        <strain evidence="2 3">IL3000</strain>
    </source>
</reference>
<accession>F9WIN8</accession>
<name>F9WIN8_TRYCI</name>
<feature type="compositionally biased region" description="Basic and acidic residues" evidence="1">
    <location>
        <begin position="43"/>
        <end position="53"/>
    </location>
</feature>
<proteinExistence type="predicted"/>
<protein>
    <submittedName>
        <fullName evidence="2">Uncharacterized protein</fullName>
    </submittedName>
</protein>
<feature type="region of interest" description="Disordered" evidence="1">
    <location>
        <begin position="34"/>
        <end position="55"/>
    </location>
</feature>
<keyword evidence="3" id="KW-1185">Reference proteome</keyword>